<dbReference type="OrthoDB" id="9803456at2"/>
<dbReference type="EC" id="2.3.1.-" evidence="7"/>
<gene>
    <name evidence="7" type="ORF">BSEPE_0927</name>
</gene>
<dbReference type="InterPro" id="IPR004960">
    <property type="entry name" value="LipA_acyltrans"/>
</dbReference>
<organism evidence="7 8">
    <name type="scientific">endosymbiont of Bathymodiolus septemdierum str. Myojin knoll</name>
    <dbReference type="NCBI Taxonomy" id="1303921"/>
    <lineage>
        <taxon>Bacteria</taxon>
        <taxon>Pseudomonadati</taxon>
        <taxon>Pseudomonadota</taxon>
        <taxon>Gammaproteobacteria</taxon>
        <taxon>sulfur-oxidizing symbionts</taxon>
    </lineage>
</organism>
<dbReference type="Pfam" id="PF03279">
    <property type="entry name" value="Lip_A_acyltrans"/>
    <property type="match status" value="1"/>
</dbReference>
<comment type="subcellular location">
    <subcellularLocation>
        <location evidence="1">Cell inner membrane</location>
    </subcellularLocation>
</comment>
<evidence type="ECO:0000256" key="6">
    <source>
        <dbReference type="ARBA" id="ARBA00023315"/>
    </source>
</evidence>
<protein>
    <submittedName>
        <fullName evidence="7">Lipid A biosynthesis lauroyl acyltransferase</fullName>
        <ecNumber evidence="7">2.3.1.-</ecNumber>
    </submittedName>
</protein>
<evidence type="ECO:0000256" key="1">
    <source>
        <dbReference type="ARBA" id="ARBA00004533"/>
    </source>
</evidence>
<proteinExistence type="predicted"/>
<sequence>MIEFILKFFSILPLRVNHFIGALIGQIFYITNNRTKFVVSQNIDICFPELNEKQRKILIKKSLIEAGKGLTEISFVWFRSFESNAKQIKNIKGIEYLESNQATILLAPHMGCWEIVGPAVSLKQPITILYKAPKNKKQKKFLLEKRSTKNMHLANANAKGVAKLQRALLKNQIIGILPDQDPGEEGGMLVPFFTQNARTMTLLVRLARKNNAKVLMTWAKRLPQGKGYELNFEPIDVLSTSGELKDDVALMNQAIEAVIKTCPEQYLWSYKRFKGVIRY</sequence>
<accession>A0A0P0URN4</accession>
<name>A0A0P0URN4_9GAMM</name>
<dbReference type="CDD" id="cd07984">
    <property type="entry name" value="LPLAT_LABLAT-like"/>
    <property type="match status" value="1"/>
</dbReference>
<keyword evidence="3" id="KW-0997">Cell inner membrane</keyword>
<keyword evidence="8" id="KW-1185">Reference proteome</keyword>
<evidence type="ECO:0000256" key="3">
    <source>
        <dbReference type="ARBA" id="ARBA00022519"/>
    </source>
</evidence>
<evidence type="ECO:0000313" key="8">
    <source>
        <dbReference type="Proteomes" id="UP000067399"/>
    </source>
</evidence>
<reference evidence="7 8" key="1">
    <citation type="journal article" date="2000" name="Mar. Ecol. Prog. Ser.">
        <title>Phylogenetic characterization of endosymbionts in three hydrothermal vent mussels: influence on host distributions.</title>
        <authorList>
            <person name="Fujiwara Y."/>
            <person name="Takai K."/>
            <person name="Uematsu K."/>
            <person name="Tsuchida S."/>
            <person name="Hunt J.C."/>
            <person name="Hashimoto J."/>
        </authorList>
    </citation>
    <scope>NUCLEOTIDE SEQUENCE [LARGE SCALE GENOMIC DNA]</scope>
    <source>
        <strain evidence="7 8">Myojin Knoll</strain>
    </source>
</reference>
<dbReference type="PIRSF" id="PIRSF026649">
    <property type="entry name" value="MsbB"/>
    <property type="match status" value="1"/>
</dbReference>
<dbReference type="EMBL" id="AP013042">
    <property type="protein sequence ID" value="BAS67918.1"/>
    <property type="molecule type" value="Genomic_DNA"/>
</dbReference>
<dbReference type="STRING" id="1303921.BSEPE_0927"/>
<dbReference type="RefSeq" id="WP_066044618.1">
    <property type="nucleotide sequence ID" value="NZ_AP013042.1"/>
</dbReference>
<keyword evidence="4 7" id="KW-0808">Transferase</keyword>
<dbReference type="PANTHER" id="PTHR30606">
    <property type="entry name" value="LIPID A BIOSYNTHESIS LAUROYL ACYLTRANSFERASE"/>
    <property type="match status" value="1"/>
</dbReference>
<keyword evidence="5" id="KW-0472">Membrane</keyword>
<keyword evidence="6 7" id="KW-0012">Acyltransferase</keyword>
<evidence type="ECO:0000256" key="4">
    <source>
        <dbReference type="ARBA" id="ARBA00022679"/>
    </source>
</evidence>
<evidence type="ECO:0000256" key="5">
    <source>
        <dbReference type="ARBA" id="ARBA00023136"/>
    </source>
</evidence>
<reference evidence="7 8" key="2">
    <citation type="journal article" date="2016" name="ISME J.">
        <title>Heterogeneous composition of key metabolic gene clusters in a vent mussel symbiont population.</title>
        <authorList>
            <person name="Ikuta T."/>
            <person name="Takaki Y."/>
            <person name="Nagai Y."/>
            <person name="Shimamura S."/>
            <person name="Tsuda M."/>
            <person name="Kawagucci S."/>
            <person name="Aoki Y."/>
            <person name="Inoue K."/>
            <person name="Teruya M."/>
            <person name="Satou K."/>
            <person name="Teruya K."/>
            <person name="Shimoji M."/>
            <person name="Tamotsu H."/>
            <person name="Hirano T."/>
            <person name="Maruyama T."/>
            <person name="Yoshida T."/>
        </authorList>
    </citation>
    <scope>NUCLEOTIDE SEQUENCE [LARGE SCALE GENOMIC DNA]</scope>
    <source>
        <strain evidence="7 8">Myojin Knoll</strain>
    </source>
</reference>
<evidence type="ECO:0000313" key="7">
    <source>
        <dbReference type="EMBL" id="BAS67918.1"/>
    </source>
</evidence>
<dbReference type="GO" id="GO:0016746">
    <property type="term" value="F:acyltransferase activity"/>
    <property type="evidence" value="ECO:0007669"/>
    <property type="project" value="UniProtKB-KW"/>
</dbReference>
<evidence type="ECO:0000256" key="2">
    <source>
        <dbReference type="ARBA" id="ARBA00022475"/>
    </source>
</evidence>
<dbReference type="GO" id="GO:0005886">
    <property type="term" value="C:plasma membrane"/>
    <property type="evidence" value="ECO:0007669"/>
    <property type="project" value="UniProtKB-SubCell"/>
</dbReference>
<dbReference type="GO" id="GO:0009247">
    <property type="term" value="P:glycolipid biosynthetic process"/>
    <property type="evidence" value="ECO:0007669"/>
    <property type="project" value="UniProtKB-ARBA"/>
</dbReference>
<dbReference type="KEGG" id="ebh:BSEPE_0927"/>
<dbReference type="PANTHER" id="PTHR30606:SF10">
    <property type="entry name" value="PHOSPHATIDYLINOSITOL MANNOSIDE ACYLTRANSFERASE"/>
    <property type="match status" value="1"/>
</dbReference>
<keyword evidence="2" id="KW-1003">Cell membrane</keyword>
<dbReference type="Proteomes" id="UP000067399">
    <property type="component" value="Chromosome"/>
</dbReference>
<dbReference type="AlphaFoldDB" id="A0A0P0URN4"/>